<dbReference type="PANTHER" id="PTHR42928:SF5">
    <property type="entry name" value="BLR1237 PROTEIN"/>
    <property type="match status" value="1"/>
</dbReference>
<dbReference type="STRING" id="198092.SAMN02745194_04898"/>
<dbReference type="Pfam" id="PF03401">
    <property type="entry name" value="TctC"/>
    <property type="match status" value="1"/>
</dbReference>
<accession>A0A1M6SD78</accession>
<dbReference type="InterPro" id="IPR005064">
    <property type="entry name" value="BUG"/>
</dbReference>
<evidence type="ECO:0000256" key="1">
    <source>
        <dbReference type="ARBA" id="ARBA00006987"/>
    </source>
</evidence>
<dbReference type="AlphaFoldDB" id="A0A1M6SD78"/>
<dbReference type="InterPro" id="IPR042100">
    <property type="entry name" value="Bug_dom1"/>
</dbReference>
<dbReference type="SUPFAM" id="SSF53850">
    <property type="entry name" value="Periplasmic binding protein-like II"/>
    <property type="match status" value="1"/>
</dbReference>
<reference evidence="2 3" key="1">
    <citation type="submission" date="2016-11" db="EMBL/GenBank/DDBJ databases">
        <authorList>
            <person name="Jaros S."/>
            <person name="Januszkiewicz K."/>
            <person name="Wedrychowicz H."/>
        </authorList>
    </citation>
    <scope>NUCLEOTIDE SEQUENCE [LARGE SCALE GENOMIC DNA]</scope>
    <source>
        <strain evidence="2 3">DSM 14916</strain>
    </source>
</reference>
<dbReference type="PIRSF" id="PIRSF017082">
    <property type="entry name" value="YflP"/>
    <property type="match status" value="1"/>
</dbReference>
<dbReference type="Gene3D" id="3.40.190.10">
    <property type="entry name" value="Periplasmic binding protein-like II"/>
    <property type="match status" value="1"/>
</dbReference>
<keyword evidence="3" id="KW-1185">Reference proteome</keyword>
<proteinExistence type="inferred from homology"/>
<keyword evidence="2" id="KW-0675">Receptor</keyword>
<sequence length="328" mass="33943">MRDGMMNGIFGRRGLLGAGALLPLARPALAQPGARPVLLVVPFAPGGPTDLIARRLAVSLGEGLGQPVVVENRAGAGGNIGAEFVARSAPDGHTILFGTSGPLAINRMLYPGQSYDPAKDFAPVAPLGRIPNVLAVNASVPARNVPELIALSKRERLSFGSSGNGASSHLAGALFNTMAGTTIEHIPYRGTGPALNDLLAGHIAMVFTDVLTALPHVQGGRVRALGITTLERSAVLPDLPTVAEQGLAGYDASVFFGLVAAAATPVAARERLRTAFATALAQAETRGFLESQGMQIAPVLTAEALSGLMATETERWARVIRETNLRAD</sequence>
<gene>
    <name evidence="2" type="ORF">SAMN02745194_04898</name>
</gene>
<dbReference type="Gene3D" id="3.40.190.150">
    <property type="entry name" value="Bordetella uptake gene, domain 1"/>
    <property type="match status" value="1"/>
</dbReference>
<protein>
    <submittedName>
        <fullName evidence="2">Tripartite-type tricarboxylate transporter, receptor component TctC</fullName>
    </submittedName>
</protein>
<name>A0A1M6SD78_9PROT</name>
<dbReference type="CDD" id="cd13578">
    <property type="entry name" value="PBP2_Bug27"/>
    <property type="match status" value="1"/>
</dbReference>
<dbReference type="PANTHER" id="PTHR42928">
    <property type="entry name" value="TRICARBOXYLATE-BINDING PROTEIN"/>
    <property type="match status" value="1"/>
</dbReference>
<evidence type="ECO:0000313" key="3">
    <source>
        <dbReference type="Proteomes" id="UP000184387"/>
    </source>
</evidence>
<organism evidence="2 3">
    <name type="scientific">Muricoccus roseus</name>
    <dbReference type="NCBI Taxonomy" id="198092"/>
    <lineage>
        <taxon>Bacteria</taxon>
        <taxon>Pseudomonadati</taxon>
        <taxon>Pseudomonadota</taxon>
        <taxon>Alphaproteobacteria</taxon>
        <taxon>Acetobacterales</taxon>
        <taxon>Roseomonadaceae</taxon>
        <taxon>Muricoccus</taxon>
    </lineage>
</organism>
<dbReference type="EMBL" id="FQZF01000053">
    <property type="protein sequence ID" value="SHK42636.1"/>
    <property type="molecule type" value="Genomic_DNA"/>
</dbReference>
<evidence type="ECO:0000313" key="2">
    <source>
        <dbReference type="EMBL" id="SHK42636.1"/>
    </source>
</evidence>
<dbReference type="Proteomes" id="UP000184387">
    <property type="component" value="Unassembled WGS sequence"/>
</dbReference>
<comment type="similarity">
    <text evidence="1">Belongs to the UPF0065 (bug) family.</text>
</comment>